<accession>A0AAD9V7K1</accession>
<reference evidence="2" key="1">
    <citation type="journal article" date="2023" name="G3 (Bethesda)">
        <title>Whole genome assembly and annotation of the endangered Caribbean coral Acropora cervicornis.</title>
        <authorList>
            <person name="Selwyn J.D."/>
            <person name="Vollmer S.V."/>
        </authorList>
    </citation>
    <scope>NUCLEOTIDE SEQUENCE</scope>
    <source>
        <strain evidence="2">K2</strain>
    </source>
</reference>
<feature type="non-terminal residue" evidence="2">
    <location>
        <position position="110"/>
    </location>
</feature>
<keyword evidence="1" id="KW-0812">Transmembrane</keyword>
<organism evidence="2 3">
    <name type="scientific">Acropora cervicornis</name>
    <name type="common">Staghorn coral</name>
    <dbReference type="NCBI Taxonomy" id="6130"/>
    <lineage>
        <taxon>Eukaryota</taxon>
        <taxon>Metazoa</taxon>
        <taxon>Cnidaria</taxon>
        <taxon>Anthozoa</taxon>
        <taxon>Hexacorallia</taxon>
        <taxon>Scleractinia</taxon>
        <taxon>Astrocoeniina</taxon>
        <taxon>Acroporidae</taxon>
        <taxon>Acropora</taxon>
    </lineage>
</organism>
<comment type="caution">
    <text evidence="2">The sequence shown here is derived from an EMBL/GenBank/DDBJ whole genome shotgun (WGS) entry which is preliminary data.</text>
</comment>
<dbReference type="GO" id="GO:0005743">
    <property type="term" value="C:mitochondrial inner membrane"/>
    <property type="evidence" value="ECO:0007669"/>
    <property type="project" value="InterPro"/>
</dbReference>
<sequence length="110" mass="12922">MAGGLIAEIPKPKRIHVILSKLMGGTMVFWVLWRLKHDWQEIVGHKYVFEKEDEEKAKQKHARSEWLSKQTLSWKGDTKSEKECQCSSGIRITQDCYLPSEKLYKIFEEP</sequence>
<protein>
    <submittedName>
        <fullName evidence="2">Uncharacterized protein</fullName>
    </submittedName>
</protein>
<dbReference type="GO" id="GO:0045271">
    <property type="term" value="C:respiratory chain complex I"/>
    <property type="evidence" value="ECO:0007669"/>
    <property type="project" value="InterPro"/>
</dbReference>
<dbReference type="Pfam" id="PF14813">
    <property type="entry name" value="NADH_B2"/>
    <property type="match status" value="1"/>
</dbReference>
<dbReference type="EMBL" id="JARQWQ010000024">
    <property type="protein sequence ID" value="KAK2563675.1"/>
    <property type="molecule type" value="Genomic_DNA"/>
</dbReference>
<evidence type="ECO:0000313" key="3">
    <source>
        <dbReference type="Proteomes" id="UP001249851"/>
    </source>
</evidence>
<dbReference type="AlphaFoldDB" id="A0AAD9V7K1"/>
<dbReference type="InterPro" id="IPR026627">
    <property type="entry name" value="NDUFB2_animal"/>
</dbReference>
<dbReference type="Proteomes" id="UP001249851">
    <property type="component" value="Unassembled WGS sequence"/>
</dbReference>
<gene>
    <name evidence="2" type="ORF">P5673_012653</name>
</gene>
<keyword evidence="1" id="KW-1133">Transmembrane helix</keyword>
<keyword evidence="3" id="KW-1185">Reference proteome</keyword>
<reference evidence="2" key="2">
    <citation type="journal article" date="2023" name="Science">
        <title>Genomic signatures of disease resistance in endangered staghorn corals.</title>
        <authorList>
            <person name="Vollmer S.V."/>
            <person name="Selwyn J.D."/>
            <person name="Despard B.A."/>
            <person name="Roesel C.L."/>
        </authorList>
    </citation>
    <scope>NUCLEOTIDE SEQUENCE</scope>
    <source>
        <strain evidence="2">K2</strain>
    </source>
</reference>
<evidence type="ECO:0000256" key="1">
    <source>
        <dbReference type="SAM" id="Phobius"/>
    </source>
</evidence>
<feature type="transmembrane region" description="Helical" evidence="1">
    <location>
        <begin position="15"/>
        <end position="33"/>
    </location>
</feature>
<evidence type="ECO:0000313" key="2">
    <source>
        <dbReference type="EMBL" id="KAK2563675.1"/>
    </source>
</evidence>
<keyword evidence="1" id="KW-0472">Membrane</keyword>
<name>A0AAD9V7K1_ACRCE</name>
<proteinExistence type="predicted"/>